<reference evidence="3" key="1">
    <citation type="submission" date="2017-05" db="EMBL/GenBank/DDBJ databases">
        <authorList>
            <person name="Sharma S."/>
            <person name="Sidhu C."/>
            <person name="Pinnaka A.K."/>
        </authorList>
    </citation>
    <scope>NUCLEOTIDE SEQUENCE [LARGE SCALE GENOMIC DNA]</scope>
    <source>
        <strain evidence="3">AK93</strain>
    </source>
</reference>
<dbReference type="GO" id="GO:0016020">
    <property type="term" value="C:membrane"/>
    <property type="evidence" value="ECO:0007669"/>
    <property type="project" value="TreeGrafter"/>
</dbReference>
<evidence type="ECO:0000259" key="1">
    <source>
        <dbReference type="Pfam" id="PF12697"/>
    </source>
</evidence>
<accession>A0A3E0WLU1</accession>
<name>A0A3E0WLU1_9GAMM</name>
<dbReference type="OrthoDB" id="149912at2"/>
<dbReference type="Gene3D" id="3.40.50.1820">
    <property type="entry name" value="alpha/beta hydrolase"/>
    <property type="match status" value="1"/>
</dbReference>
<protein>
    <recommendedName>
        <fullName evidence="1">AB hydrolase-1 domain-containing protein</fullName>
    </recommendedName>
</protein>
<dbReference type="InterPro" id="IPR000073">
    <property type="entry name" value="AB_hydrolase_1"/>
</dbReference>
<dbReference type="GO" id="GO:0046464">
    <property type="term" value="P:acylglycerol catabolic process"/>
    <property type="evidence" value="ECO:0007669"/>
    <property type="project" value="TreeGrafter"/>
</dbReference>
<evidence type="ECO:0000313" key="3">
    <source>
        <dbReference type="Proteomes" id="UP000256763"/>
    </source>
</evidence>
<dbReference type="SUPFAM" id="SSF53474">
    <property type="entry name" value="alpha/beta-Hydrolases"/>
    <property type="match status" value="1"/>
</dbReference>
<feature type="domain" description="AB hydrolase-1" evidence="1">
    <location>
        <begin position="78"/>
        <end position="311"/>
    </location>
</feature>
<dbReference type="PANTHER" id="PTHR43798">
    <property type="entry name" value="MONOACYLGLYCEROL LIPASE"/>
    <property type="match status" value="1"/>
</dbReference>
<dbReference type="RefSeq" id="WP_116303277.1">
    <property type="nucleotide sequence ID" value="NZ_NFZV01000019.1"/>
</dbReference>
<dbReference type="PRINTS" id="PR00111">
    <property type="entry name" value="ABHYDROLASE"/>
</dbReference>
<keyword evidence="3" id="KW-1185">Reference proteome</keyword>
<dbReference type="AlphaFoldDB" id="A0A3E0WLU1"/>
<gene>
    <name evidence="2" type="ORF">CAL65_16380</name>
</gene>
<dbReference type="EMBL" id="NFZW01000018">
    <property type="protein sequence ID" value="RFA33924.1"/>
    <property type="molecule type" value="Genomic_DNA"/>
</dbReference>
<dbReference type="InterPro" id="IPR029058">
    <property type="entry name" value="AB_hydrolase_fold"/>
</dbReference>
<sequence length="324" mass="37035">MSGPTDLEYFGIVRERYLANPSNRADPNKLRNWSPRRTLWRGVQRLHSWSPSIRRQEAWAGRHRIPYYEIGTPGQPIVVLLHGFGAFKENWMSMVRFLGRSFHILIPDIPGFSESNFMPEESYTLDLQAERLSRWFANQQLAPAHWVGNSMGGGIAGIFAARFPEHVKSLTLMNAAGVQGNKQSEIEKHLMRGENPLIPSRKPEVARMFEFATERRRQLFTVLFAPLLASDMVHRAELNRRLFEDMLAPASLRSSELGQIRAPTLILWGDCDRVIDVSCTEAFKALIPHAEVTVFPGVGHLPMMEIPRQAAQALRHFWRKTDAR</sequence>
<organism evidence="2 3">
    <name type="scientific">Alkalilimnicola ehrlichii</name>
    <dbReference type="NCBI Taxonomy" id="351052"/>
    <lineage>
        <taxon>Bacteria</taxon>
        <taxon>Pseudomonadati</taxon>
        <taxon>Pseudomonadota</taxon>
        <taxon>Gammaproteobacteria</taxon>
        <taxon>Chromatiales</taxon>
        <taxon>Ectothiorhodospiraceae</taxon>
        <taxon>Alkalilimnicola</taxon>
    </lineage>
</organism>
<dbReference type="GO" id="GO:0047372">
    <property type="term" value="F:monoacylglycerol lipase activity"/>
    <property type="evidence" value="ECO:0007669"/>
    <property type="project" value="TreeGrafter"/>
</dbReference>
<comment type="caution">
    <text evidence="2">The sequence shown here is derived from an EMBL/GenBank/DDBJ whole genome shotgun (WGS) entry which is preliminary data.</text>
</comment>
<dbReference type="PANTHER" id="PTHR43798:SF5">
    <property type="entry name" value="MONOACYLGLYCEROL LIPASE ABHD6"/>
    <property type="match status" value="1"/>
</dbReference>
<proteinExistence type="predicted"/>
<dbReference type="InterPro" id="IPR050266">
    <property type="entry name" value="AB_hydrolase_sf"/>
</dbReference>
<dbReference type="Pfam" id="PF12697">
    <property type="entry name" value="Abhydrolase_6"/>
    <property type="match status" value="1"/>
</dbReference>
<evidence type="ECO:0000313" key="2">
    <source>
        <dbReference type="EMBL" id="RFA33924.1"/>
    </source>
</evidence>
<dbReference type="Proteomes" id="UP000256763">
    <property type="component" value="Unassembled WGS sequence"/>
</dbReference>